<organism evidence="2 3">
    <name type="scientific">Umbra pygmaea</name>
    <name type="common">Eastern mudminnow</name>
    <dbReference type="NCBI Taxonomy" id="75934"/>
    <lineage>
        <taxon>Eukaryota</taxon>
        <taxon>Metazoa</taxon>
        <taxon>Chordata</taxon>
        <taxon>Craniata</taxon>
        <taxon>Vertebrata</taxon>
        <taxon>Euteleostomi</taxon>
        <taxon>Actinopterygii</taxon>
        <taxon>Neopterygii</taxon>
        <taxon>Teleostei</taxon>
        <taxon>Protacanthopterygii</taxon>
        <taxon>Esociformes</taxon>
        <taxon>Umbridae</taxon>
        <taxon>Umbra</taxon>
    </lineage>
</organism>
<protein>
    <submittedName>
        <fullName evidence="2">Uncharacterized protein</fullName>
    </submittedName>
</protein>
<feature type="region of interest" description="Disordered" evidence="1">
    <location>
        <begin position="69"/>
        <end position="107"/>
    </location>
</feature>
<feature type="compositionally biased region" description="Polar residues" evidence="1">
    <location>
        <begin position="69"/>
        <end position="86"/>
    </location>
</feature>
<evidence type="ECO:0000256" key="1">
    <source>
        <dbReference type="SAM" id="MobiDB-lite"/>
    </source>
</evidence>
<proteinExistence type="predicted"/>
<dbReference type="Proteomes" id="UP001557470">
    <property type="component" value="Unassembled WGS sequence"/>
</dbReference>
<comment type="caution">
    <text evidence="2">The sequence shown here is derived from an EMBL/GenBank/DDBJ whole genome shotgun (WGS) entry which is preliminary data.</text>
</comment>
<dbReference type="EMBL" id="JAGEUA010000009">
    <property type="protein sequence ID" value="KAL0966286.1"/>
    <property type="molecule type" value="Genomic_DNA"/>
</dbReference>
<gene>
    <name evidence="2" type="ORF">UPYG_G00293400</name>
</gene>
<accession>A0ABD0W6S8</accession>
<keyword evidence="3" id="KW-1185">Reference proteome</keyword>
<sequence>MQCYTSMEYYTSKYIFGIIFSEKHIVLCRRSGLKKCLYCYLACLWGKGLFCPGGGGLVSAVLFSVTHSESKTSGVSVSGPQGTSPNRKQREERTSEPKTLGDPGNEV</sequence>
<evidence type="ECO:0000313" key="3">
    <source>
        <dbReference type="Proteomes" id="UP001557470"/>
    </source>
</evidence>
<reference evidence="2 3" key="1">
    <citation type="submission" date="2024-06" db="EMBL/GenBank/DDBJ databases">
        <authorList>
            <person name="Pan Q."/>
            <person name="Wen M."/>
            <person name="Jouanno E."/>
            <person name="Zahm M."/>
            <person name="Klopp C."/>
            <person name="Cabau C."/>
            <person name="Louis A."/>
            <person name="Berthelot C."/>
            <person name="Parey E."/>
            <person name="Roest Crollius H."/>
            <person name="Montfort J."/>
            <person name="Robinson-Rechavi M."/>
            <person name="Bouchez O."/>
            <person name="Lampietro C."/>
            <person name="Lopez Roques C."/>
            <person name="Donnadieu C."/>
            <person name="Postlethwait J."/>
            <person name="Bobe J."/>
            <person name="Verreycken H."/>
            <person name="Guiguen Y."/>
        </authorList>
    </citation>
    <scope>NUCLEOTIDE SEQUENCE [LARGE SCALE GENOMIC DNA]</scope>
    <source>
        <strain evidence="2">Up_M1</strain>
        <tissue evidence="2">Testis</tissue>
    </source>
</reference>
<evidence type="ECO:0000313" key="2">
    <source>
        <dbReference type="EMBL" id="KAL0966286.1"/>
    </source>
</evidence>
<dbReference type="AlphaFoldDB" id="A0ABD0W6S8"/>
<name>A0ABD0W6S8_UMBPY</name>